<evidence type="ECO:0000256" key="1">
    <source>
        <dbReference type="SAM" id="SignalP"/>
    </source>
</evidence>
<protein>
    <submittedName>
        <fullName evidence="2">Uncharacterized protein</fullName>
    </submittedName>
</protein>
<reference evidence="2" key="1">
    <citation type="journal article" date="2020" name="Nat. Commun.">
        <title>Large-scale genome sequencing of mycorrhizal fungi provides insights into the early evolution of symbiotic traits.</title>
        <authorList>
            <person name="Miyauchi S."/>
            <person name="Kiss E."/>
            <person name="Kuo A."/>
            <person name="Drula E."/>
            <person name="Kohler A."/>
            <person name="Sanchez-Garcia M."/>
            <person name="Morin E."/>
            <person name="Andreopoulos B."/>
            <person name="Barry K.W."/>
            <person name="Bonito G."/>
            <person name="Buee M."/>
            <person name="Carver A."/>
            <person name="Chen C."/>
            <person name="Cichocki N."/>
            <person name="Clum A."/>
            <person name="Culley D."/>
            <person name="Crous P.W."/>
            <person name="Fauchery L."/>
            <person name="Girlanda M."/>
            <person name="Hayes R.D."/>
            <person name="Keri Z."/>
            <person name="LaButti K."/>
            <person name="Lipzen A."/>
            <person name="Lombard V."/>
            <person name="Magnuson J."/>
            <person name="Maillard F."/>
            <person name="Murat C."/>
            <person name="Nolan M."/>
            <person name="Ohm R.A."/>
            <person name="Pangilinan J."/>
            <person name="Pereira M.F."/>
            <person name="Perotto S."/>
            <person name="Peter M."/>
            <person name="Pfister S."/>
            <person name="Riley R."/>
            <person name="Sitrit Y."/>
            <person name="Stielow J.B."/>
            <person name="Szollosi G."/>
            <person name="Zifcakova L."/>
            <person name="Stursova M."/>
            <person name="Spatafora J.W."/>
            <person name="Tedersoo L."/>
            <person name="Vaario L.M."/>
            <person name="Yamada A."/>
            <person name="Yan M."/>
            <person name="Wang P."/>
            <person name="Xu J."/>
            <person name="Bruns T."/>
            <person name="Baldrian P."/>
            <person name="Vilgalys R."/>
            <person name="Dunand C."/>
            <person name="Henrissat B."/>
            <person name="Grigoriev I.V."/>
            <person name="Hibbett D."/>
            <person name="Nagy L.G."/>
            <person name="Martin F.M."/>
        </authorList>
    </citation>
    <scope>NUCLEOTIDE SEQUENCE</scope>
    <source>
        <strain evidence="2">UP504</strain>
    </source>
</reference>
<comment type="caution">
    <text evidence="2">The sequence shown here is derived from an EMBL/GenBank/DDBJ whole genome shotgun (WGS) entry which is preliminary data.</text>
</comment>
<keyword evidence="1" id="KW-0732">Signal</keyword>
<gene>
    <name evidence="2" type="ORF">BS47DRAFT_1368475</name>
</gene>
<accession>A0A9P6DN39</accession>
<evidence type="ECO:0000313" key="2">
    <source>
        <dbReference type="EMBL" id="KAF9504894.1"/>
    </source>
</evidence>
<dbReference type="EMBL" id="MU129186">
    <property type="protein sequence ID" value="KAF9504894.1"/>
    <property type="molecule type" value="Genomic_DNA"/>
</dbReference>
<proteinExistence type="predicted"/>
<organism evidence="2 3">
    <name type="scientific">Hydnum rufescens UP504</name>
    <dbReference type="NCBI Taxonomy" id="1448309"/>
    <lineage>
        <taxon>Eukaryota</taxon>
        <taxon>Fungi</taxon>
        <taxon>Dikarya</taxon>
        <taxon>Basidiomycota</taxon>
        <taxon>Agaricomycotina</taxon>
        <taxon>Agaricomycetes</taxon>
        <taxon>Cantharellales</taxon>
        <taxon>Hydnaceae</taxon>
        <taxon>Hydnum</taxon>
    </lineage>
</organism>
<feature type="signal peptide" evidence="1">
    <location>
        <begin position="1"/>
        <end position="30"/>
    </location>
</feature>
<sequence>MQLMHATKQLFPCIVQLLLLAMDPPANVWAEREQQPQHWTMEVMMQLLLKFQVPFGIVKANLRGPNLGVQICFTCTLTPTPTAFDILMAHPPIPLLKVKKRAVPPNPAHTTSLAPQGSRWAPKFTALLECNEGERLDAVMRSIVEETDKQQALLIKKEQELERLKKELESQ</sequence>
<dbReference type="AlphaFoldDB" id="A0A9P6DN39"/>
<keyword evidence="3" id="KW-1185">Reference proteome</keyword>
<dbReference type="OrthoDB" id="16041at2759"/>
<evidence type="ECO:0000313" key="3">
    <source>
        <dbReference type="Proteomes" id="UP000886523"/>
    </source>
</evidence>
<dbReference type="Proteomes" id="UP000886523">
    <property type="component" value="Unassembled WGS sequence"/>
</dbReference>
<feature type="chain" id="PRO_5040162443" evidence="1">
    <location>
        <begin position="31"/>
        <end position="171"/>
    </location>
</feature>
<name>A0A9P6DN39_9AGAM</name>